<feature type="coiled-coil region" evidence="1">
    <location>
        <begin position="126"/>
        <end position="162"/>
    </location>
</feature>
<organism evidence="3 4">
    <name type="scientific">Vibrio harveyi</name>
    <name type="common">Beneckea harveyi</name>
    <dbReference type="NCBI Taxonomy" id="669"/>
    <lineage>
        <taxon>Bacteria</taxon>
        <taxon>Pseudomonadati</taxon>
        <taxon>Pseudomonadota</taxon>
        <taxon>Gammaproteobacteria</taxon>
        <taxon>Vibrionales</taxon>
        <taxon>Vibrionaceae</taxon>
        <taxon>Vibrio</taxon>
    </lineage>
</organism>
<gene>
    <name evidence="3" type="ORF">DS957_003380</name>
</gene>
<reference evidence="3 4" key="1">
    <citation type="submission" date="2018-08" db="EMBL/GenBank/DDBJ databases">
        <title>Vibrio harveyi strains pathogenic to white snook Centropomus viridis Lockington (1877) and potential probiotic bacteria.</title>
        <authorList>
            <person name="Soto-Rodriguez S."/>
            <person name="Gomez-Gil B."/>
            <person name="Lozano-Olvera R."/>
        </authorList>
    </citation>
    <scope>NUCLEOTIDE SEQUENCE [LARGE SCALE GENOMIC DNA]</scope>
    <source>
        <strain evidence="3 4">CAIM 1508</strain>
    </source>
</reference>
<comment type="caution">
    <text evidence="3">The sequence shown here is derived from an EMBL/GenBank/DDBJ whole genome shotgun (WGS) entry which is preliminary data.</text>
</comment>
<dbReference type="RefSeq" id="WP_114091662.1">
    <property type="nucleotide sequence ID" value="NZ_QOUW02000007.1"/>
</dbReference>
<keyword evidence="1" id="KW-0175">Coiled coil</keyword>
<dbReference type="Proteomes" id="UP000253437">
    <property type="component" value="Unassembled WGS sequence"/>
</dbReference>
<name>A0A8B3DR60_VIBHA</name>
<dbReference type="AlphaFoldDB" id="A0A8B3DR60"/>
<proteinExistence type="predicted"/>
<feature type="region of interest" description="Disordered" evidence="2">
    <location>
        <begin position="268"/>
        <end position="288"/>
    </location>
</feature>
<evidence type="ECO:0000313" key="4">
    <source>
        <dbReference type="Proteomes" id="UP000253437"/>
    </source>
</evidence>
<sequence>MKQQTQTNSMSLSDLHSRKKAADERVQKALEVRATYRAPIEQYDEHGCQLHRTVCVVKRDKSTSRLLQYLEEQKAANEALLERGSDYFDPDSQIFREAVVIENVRTVNISTTTSASVKTVTGEQLAKLIRRQINRYELLVANAESEEEKERLENLILDGNVQVENFMEQPDKKFKRRSIPTKEVIARVRYKQGTQGMSDLEKHSVTAAGLVIIRGRQCEDSDIVVNDETTIEQRSIYDEVIPVETILEVKATFYDADELDLVREANKQRRTDNVGKTKSRSQFDGYIV</sequence>
<evidence type="ECO:0000256" key="1">
    <source>
        <dbReference type="SAM" id="Coils"/>
    </source>
</evidence>
<accession>A0A8B3DR60</accession>
<evidence type="ECO:0000313" key="3">
    <source>
        <dbReference type="EMBL" id="RIW17824.1"/>
    </source>
</evidence>
<evidence type="ECO:0000256" key="2">
    <source>
        <dbReference type="SAM" id="MobiDB-lite"/>
    </source>
</evidence>
<protein>
    <submittedName>
        <fullName evidence="3">Uncharacterized protein</fullName>
    </submittedName>
</protein>
<dbReference type="EMBL" id="QOUW02000007">
    <property type="protein sequence ID" value="RIW17824.1"/>
    <property type="molecule type" value="Genomic_DNA"/>
</dbReference>